<dbReference type="Pfam" id="PF00005">
    <property type="entry name" value="ABC_tran"/>
    <property type="match status" value="1"/>
</dbReference>
<dbReference type="InterPro" id="IPR017911">
    <property type="entry name" value="MacB-like_ATP-bd"/>
</dbReference>
<dbReference type="GO" id="GO:0005524">
    <property type="term" value="F:ATP binding"/>
    <property type="evidence" value="ECO:0007669"/>
    <property type="project" value="UniProtKB-KW"/>
</dbReference>
<evidence type="ECO:0000256" key="1">
    <source>
        <dbReference type="ARBA" id="ARBA00005417"/>
    </source>
</evidence>
<dbReference type="SUPFAM" id="SSF52540">
    <property type="entry name" value="P-loop containing nucleoside triphosphate hydrolases"/>
    <property type="match status" value="1"/>
</dbReference>
<protein>
    <submittedName>
        <fullName evidence="6">ABC transporter ATP-binding protein</fullName>
    </submittedName>
</protein>
<dbReference type="GO" id="GO:0098796">
    <property type="term" value="C:membrane protein complex"/>
    <property type="evidence" value="ECO:0007669"/>
    <property type="project" value="UniProtKB-ARBA"/>
</dbReference>
<sequence length="229" mass="25200">MNLIEAQDLSKVYHRGSEEIHALKGVSLSVKAGEFVSIVGPSGSGKTGLLNILGLLDDPSGGSVKVHGTDVTHLKEKQRVVLRRDTIGFVFQQFFLIPTMTARENLELPLLFSRTKPDPKKTESILEMLGLAHRGDHLPYQLSGGEMQRVAIGRALMNDPEVILADEPTGNLDSVSSEMIYNLFRELRNKGLTLIVVTHNTDLAKRADRVITIRDGILTENEQVCCPCS</sequence>
<dbReference type="Proteomes" id="UP000245657">
    <property type="component" value="Unassembled WGS sequence"/>
</dbReference>
<dbReference type="GeneID" id="97547272"/>
<dbReference type="InterPro" id="IPR027417">
    <property type="entry name" value="P-loop_NTPase"/>
</dbReference>
<dbReference type="RefSeq" id="WP_109969415.1">
    <property type="nucleotide sequence ID" value="NZ_CP176093.1"/>
</dbReference>
<dbReference type="OrthoDB" id="31298at2157"/>
<keyword evidence="7" id="KW-1185">Reference proteome</keyword>
<keyword evidence="2" id="KW-0813">Transport</keyword>
<evidence type="ECO:0000256" key="3">
    <source>
        <dbReference type="ARBA" id="ARBA00022741"/>
    </source>
</evidence>
<dbReference type="Gene3D" id="3.40.50.300">
    <property type="entry name" value="P-loop containing nucleotide triphosphate hydrolases"/>
    <property type="match status" value="1"/>
</dbReference>
<keyword evidence="3" id="KW-0547">Nucleotide-binding</keyword>
<dbReference type="EMBL" id="QGMY01000009">
    <property type="protein sequence ID" value="PWR70921.1"/>
    <property type="molecule type" value="Genomic_DNA"/>
</dbReference>
<dbReference type="InterPro" id="IPR017871">
    <property type="entry name" value="ABC_transporter-like_CS"/>
</dbReference>
<dbReference type="SMART" id="SM00382">
    <property type="entry name" value="AAA"/>
    <property type="match status" value="1"/>
</dbReference>
<dbReference type="GO" id="GO:0016887">
    <property type="term" value="F:ATP hydrolysis activity"/>
    <property type="evidence" value="ECO:0007669"/>
    <property type="project" value="InterPro"/>
</dbReference>
<reference evidence="6 7" key="1">
    <citation type="submission" date="2018-05" db="EMBL/GenBank/DDBJ databases">
        <title>Draft genome of Methanospirillum lacunae Ki8-1.</title>
        <authorList>
            <person name="Dueholm M.S."/>
            <person name="Nielsen P.H."/>
            <person name="Bakmann L.F."/>
            <person name="Otzen D.E."/>
        </authorList>
    </citation>
    <scope>NUCLEOTIDE SEQUENCE [LARGE SCALE GENOMIC DNA]</scope>
    <source>
        <strain evidence="6 7">Ki8-1</strain>
    </source>
</reference>
<dbReference type="GO" id="GO:0022857">
    <property type="term" value="F:transmembrane transporter activity"/>
    <property type="evidence" value="ECO:0007669"/>
    <property type="project" value="UniProtKB-ARBA"/>
</dbReference>
<dbReference type="InterPro" id="IPR003439">
    <property type="entry name" value="ABC_transporter-like_ATP-bd"/>
</dbReference>
<comment type="similarity">
    <text evidence="1">Belongs to the ABC transporter superfamily.</text>
</comment>
<gene>
    <name evidence="6" type="ORF">DK846_13105</name>
</gene>
<name>A0A2V2N5X8_9EURY</name>
<evidence type="ECO:0000256" key="2">
    <source>
        <dbReference type="ARBA" id="ARBA00022448"/>
    </source>
</evidence>
<evidence type="ECO:0000259" key="5">
    <source>
        <dbReference type="PROSITE" id="PS50893"/>
    </source>
</evidence>
<organism evidence="6 7">
    <name type="scientific">Methanospirillum lacunae</name>
    <dbReference type="NCBI Taxonomy" id="668570"/>
    <lineage>
        <taxon>Archaea</taxon>
        <taxon>Methanobacteriati</taxon>
        <taxon>Methanobacteriota</taxon>
        <taxon>Stenosarchaea group</taxon>
        <taxon>Methanomicrobia</taxon>
        <taxon>Methanomicrobiales</taxon>
        <taxon>Methanospirillaceae</taxon>
        <taxon>Methanospirillum</taxon>
    </lineage>
</organism>
<dbReference type="CDD" id="cd03255">
    <property type="entry name" value="ABC_MJ0796_LolCDE_FtsE"/>
    <property type="match status" value="1"/>
</dbReference>
<evidence type="ECO:0000313" key="7">
    <source>
        <dbReference type="Proteomes" id="UP000245657"/>
    </source>
</evidence>
<comment type="caution">
    <text evidence="6">The sequence shown here is derived from an EMBL/GenBank/DDBJ whole genome shotgun (WGS) entry which is preliminary data.</text>
</comment>
<dbReference type="PROSITE" id="PS00211">
    <property type="entry name" value="ABC_TRANSPORTER_1"/>
    <property type="match status" value="1"/>
</dbReference>
<dbReference type="PANTHER" id="PTHR42798">
    <property type="entry name" value="LIPOPROTEIN-RELEASING SYSTEM ATP-BINDING PROTEIN LOLD"/>
    <property type="match status" value="1"/>
</dbReference>
<dbReference type="InterPro" id="IPR003593">
    <property type="entry name" value="AAA+_ATPase"/>
</dbReference>
<feature type="domain" description="ABC transporter" evidence="5">
    <location>
        <begin position="4"/>
        <end position="228"/>
    </location>
</feature>
<proteinExistence type="inferred from homology"/>
<dbReference type="AlphaFoldDB" id="A0A2V2N5X8"/>
<dbReference type="PROSITE" id="PS50893">
    <property type="entry name" value="ABC_TRANSPORTER_2"/>
    <property type="match status" value="1"/>
</dbReference>
<dbReference type="PANTHER" id="PTHR42798:SF6">
    <property type="entry name" value="CELL DIVISION ATP-BINDING PROTEIN FTSE"/>
    <property type="match status" value="1"/>
</dbReference>
<accession>A0A2V2N5X8</accession>
<dbReference type="FunFam" id="3.40.50.300:FF:000032">
    <property type="entry name" value="Export ABC transporter ATP-binding protein"/>
    <property type="match status" value="1"/>
</dbReference>
<evidence type="ECO:0000256" key="4">
    <source>
        <dbReference type="ARBA" id="ARBA00022840"/>
    </source>
</evidence>
<evidence type="ECO:0000313" key="6">
    <source>
        <dbReference type="EMBL" id="PWR70921.1"/>
    </source>
</evidence>
<keyword evidence="4 6" id="KW-0067">ATP-binding</keyword>